<comment type="caution">
    <text evidence="1">The sequence shown here is derived from an EMBL/GenBank/DDBJ whole genome shotgun (WGS) entry which is preliminary data.</text>
</comment>
<evidence type="ECO:0000313" key="1">
    <source>
        <dbReference type="EMBL" id="KKK85459.1"/>
    </source>
</evidence>
<evidence type="ECO:0008006" key="2">
    <source>
        <dbReference type="Google" id="ProtNLM"/>
    </source>
</evidence>
<sequence>MPDGRNLSVYLSNELINNVDRCVEIKNQGLERILWKRNTIIRQAIEDYIKQCLDRHRDEELQKERIEHAQ</sequence>
<dbReference type="EMBL" id="LAZR01051300">
    <property type="protein sequence ID" value="KKK85459.1"/>
    <property type="molecule type" value="Genomic_DNA"/>
</dbReference>
<reference evidence="1" key="1">
    <citation type="journal article" date="2015" name="Nature">
        <title>Complex archaea that bridge the gap between prokaryotes and eukaryotes.</title>
        <authorList>
            <person name="Spang A."/>
            <person name="Saw J.H."/>
            <person name="Jorgensen S.L."/>
            <person name="Zaremba-Niedzwiedzka K."/>
            <person name="Martijn J."/>
            <person name="Lind A.E."/>
            <person name="van Eijk R."/>
            <person name="Schleper C."/>
            <person name="Guy L."/>
            <person name="Ettema T.J."/>
        </authorList>
    </citation>
    <scope>NUCLEOTIDE SEQUENCE</scope>
</reference>
<gene>
    <name evidence="1" type="ORF">LCGC14_2773100</name>
</gene>
<dbReference type="AlphaFoldDB" id="A0A0F9B494"/>
<protein>
    <recommendedName>
        <fullName evidence="2">Ribbon-helix-helix protein CopG domain-containing protein</fullName>
    </recommendedName>
</protein>
<name>A0A0F9B494_9ZZZZ</name>
<accession>A0A0F9B494</accession>
<proteinExistence type="predicted"/>
<organism evidence="1">
    <name type="scientific">marine sediment metagenome</name>
    <dbReference type="NCBI Taxonomy" id="412755"/>
    <lineage>
        <taxon>unclassified sequences</taxon>
        <taxon>metagenomes</taxon>
        <taxon>ecological metagenomes</taxon>
    </lineage>
</organism>